<reference evidence="2" key="1">
    <citation type="journal article" date="2022" name="Mol. Ecol. Resour.">
        <title>The genomes of chicory, endive, great burdock and yacon provide insights into Asteraceae palaeo-polyploidization history and plant inulin production.</title>
        <authorList>
            <person name="Fan W."/>
            <person name="Wang S."/>
            <person name="Wang H."/>
            <person name="Wang A."/>
            <person name="Jiang F."/>
            <person name="Liu H."/>
            <person name="Zhao H."/>
            <person name="Xu D."/>
            <person name="Zhang Y."/>
        </authorList>
    </citation>
    <scope>NUCLEOTIDE SEQUENCE [LARGE SCALE GENOMIC DNA]</scope>
    <source>
        <strain evidence="2">cv. Niubang</strain>
    </source>
</reference>
<name>A0ACB9EI38_ARCLA</name>
<dbReference type="EMBL" id="CM042048">
    <property type="protein sequence ID" value="KAI3758253.1"/>
    <property type="molecule type" value="Genomic_DNA"/>
</dbReference>
<sequence length="320" mass="37268">MEILSNLMVEPTLISRIKEAQQEDSELWANFPQAQENVSSEFMIDNDHVLWFRDRLCVPNNSELKDQMLTEAHKSMFYVHPGTTKMYRNLQNHYWWVGMKRDIADFVSRCLTGQQVKSKHQRPGNLLQSLNIPVRKWEHDMLRACVLEWHGSWDSYLYLIEFSYNNSWQSSFGMASYEALYGQKCRTPTCWNEVGKLILEGPELVQVTTEKVEIARQMMKEAQARQKSYADKRRRPIEFQPGDKVFLKVSPTRGIRRFGLKGKLSPTYINPFGILEGVGVVSYRLTLPPQLSHVQNVFMSLHSEGETIIPYTSLNIPWNT</sequence>
<organism evidence="1 2">
    <name type="scientific">Arctium lappa</name>
    <name type="common">Greater burdock</name>
    <name type="synonym">Lappa major</name>
    <dbReference type="NCBI Taxonomy" id="4217"/>
    <lineage>
        <taxon>Eukaryota</taxon>
        <taxon>Viridiplantae</taxon>
        <taxon>Streptophyta</taxon>
        <taxon>Embryophyta</taxon>
        <taxon>Tracheophyta</taxon>
        <taxon>Spermatophyta</taxon>
        <taxon>Magnoliopsida</taxon>
        <taxon>eudicotyledons</taxon>
        <taxon>Gunneridae</taxon>
        <taxon>Pentapetalae</taxon>
        <taxon>asterids</taxon>
        <taxon>campanulids</taxon>
        <taxon>Asterales</taxon>
        <taxon>Asteraceae</taxon>
        <taxon>Carduoideae</taxon>
        <taxon>Cardueae</taxon>
        <taxon>Arctiinae</taxon>
        <taxon>Arctium</taxon>
    </lineage>
</organism>
<protein>
    <submittedName>
        <fullName evidence="1">Uncharacterized protein</fullName>
    </submittedName>
</protein>
<comment type="caution">
    <text evidence="1">The sequence shown here is derived from an EMBL/GenBank/DDBJ whole genome shotgun (WGS) entry which is preliminary data.</text>
</comment>
<keyword evidence="2" id="KW-1185">Reference proteome</keyword>
<accession>A0ACB9EI38</accession>
<dbReference type="Proteomes" id="UP001055879">
    <property type="component" value="Linkage Group LG02"/>
</dbReference>
<evidence type="ECO:0000313" key="2">
    <source>
        <dbReference type="Proteomes" id="UP001055879"/>
    </source>
</evidence>
<gene>
    <name evidence="1" type="ORF">L6452_05807</name>
</gene>
<evidence type="ECO:0000313" key="1">
    <source>
        <dbReference type="EMBL" id="KAI3758253.1"/>
    </source>
</evidence>
<reference evidence="1 2" key="2">
    <citation type="journal article" date="2022" name="Mol. Ecol. Resour.">
        <title>The genomes of chicory, endive, great burdock and yacon provide insights into Asteraceae paleo-polyploidization history and plant inulin production.</title>
        <authorList>
            <person name="Fan W."/>
            <person name="Wang S."/>
            <person name="Wang H."/>
            <person name="Wang A."/>
            <person name="Jiang F."/>
            <person name="Liu H."/>
            <person name="Zhao H."/>
            <person name="Xu D."/>
            <person name="Zhang Y."/>
        </authorList>
    </citation>
    <scope>NUCLEOTIDE SEQUENCE [LARGE SCALE GENOMIC DNA]</scope>
    <source>
        <strain evidence="2">cv. Niubang</strain>
    </source>
</reference>
<proteinExistence type="predicted"/>